<sequence length="149" mass="15957">MLDGLLSLYRRRRARRRTPHDREPGTVTLTLRRVYIVPSRAGLALVAVLLVMLVGAINYNLGLGFALTFFAAACAVADMLLTARNLIGLQLAAGPAAPVFAGEATRFELLLRNPARRDRYALWLGFAADAAPPQATDVAAGARAALTLS</sequence>
<keyword evidence="1" id="KW-0472">Membrane</keyword>
<proteinExistence type="predicted"/>
<reference evidence="2 3" key="1">
    <citation type="submission" date="2019-12" db="EMBL/GenBank/DDBJ databases">
        <title>Novel species isolated from a subtropical stream in China.</title>
        <authorList>
            <person name="Lu H."/>
        </authorList>
    </citation>
    <scope>NUCLEOTIDE SEQUENCE [LARGE SCALE GENOMIC DNA]</scope>
    <source>
        <strain evidence="2 3">FT50W</strain>
    </source>
</reference>
<organism evidence="2 3">
    <name type="scientific">Duganella lactea</name>
    <dbReference type="NCBI Taxonomy" id="2692173"/>
    <lineage>
        <taxon>Bacteria</taxon>
        <taxon>Pseudomonadati</taxon>
        <taxon>Pseudomonadota</taxon>
        <taxon>Betaproteobacteria</taxon>
        <taxon>Burkholderiales</taxon>
        <taxon>Oxalobacteraceae</taxon>
        <taxon>Telluria group</taxon>
        <taxon>Duganella</taxon>
    </lineage>
</organism>
<dbReference type="AlphaFoldDB" id="A0A6L8MU33"/>
<feature type="transmembrane region" description="Helical" evidence="1">
    <location>
        <begin position="41"/>
        <end position="57"/>
    </location>
</feature>
<keyword evidence="1" id="KW-0812">Transmembrane</keyword>
<feature type="transmembrane region" description="Helical" evidence="1">
    <location>
        <begin position="63"/>
        <end position="81"/>
    </location>
</feature>
<name>A0A6L8MU33_9BURK</name>
<evidence type="ECO:0008006" key="4">
    <source>
        <dbReference type="Google" id="ProtNLM"/>
    </source>
</evidence>
<gene>
    <name evidence="2" type="ORF">GTP44_26855</name>
</gene>
<comment type="caution">
    <text evidence="2">The sequence shown here is derived from an EMBL/GenBank/DDBJ whole genome shotgun (WGS) entry which is preliminary data.</text>
</comment>
<evidence type="ECO:0000256" key="1">
    <source>
        <dbReference type="SAM" id="Phobius"/>
    </source>
</evidence>
<keyword evidence="1" id="KW-1133">Transmembrane helix</keyword>
<dbReference type="Proteomes" id="UP000474565">
    <property type="component" value="Unassembled WGS sequence"/>
</dbReference>
<feature type="non-terminal residue" evidence="2">
    <location>
        <position position="149"/>
    </location>
</feature>
<protein>
    <recommendedName>
        <fullName evidence="4">DUF58 domain-containing protein</fullName>
    </recommendedName>
</protein>
<evidence type="ECO:0000313" key="2">
    <source>
        <dbReference type="EMBL" id="MYM85526.1"/>
    </source>
</evidence>
<dbReference type="EMBL" id="WWCP01000095">
    <property type="protein sequence ID" value="MYM85526.1"/>
    <property type="molecule type" value="Genomic_DNA"/>
</dbReference>
<evidence type="ECO:0000313" key="3">
    <source>
        <dbReference type="Proteomes" id="UP000474565"/>
    </source>
</evidence>
<accession>A0A6L8MU33</accession>